<dbReference type="Proteomes" id="UP000272706">
    <property type="component" value="Unassembled WGS sequence"/>
</dbReference>
<evidence type="ECO:0000259" key="3">
    <source>
        <dbReference type="Pfam" id="PF00534"/>
    </source>
</evidence>
<keyword evidence="2" id="KW-0472">Membrane</keyword>
<keyword evidence="5" id="KW-1185">Reference proteome</keyword>
<keyword evidence="2" id="KW-0812">Transmembrane</keyword>
<organism evidence="4 5">
    <name type="scientific">Mesorhizobium waimense</name>
    <dbReference type="NCBI Taxonomy" id="1300307"/>
    <lineage>
        <taxon>Bacteria</taxon>
        <taxon>Pseudomonadati</taxon>
        <taxon>Pseudomonadota</taxon>
        <taxon>Alphaproteobacteria</taxon>
        <taxon>Hyphomicrobiales</taxon>
        <taxon>Phyllobacteriaceae</taxon>
        <taxon>Mesorhizobium</taxon>
    </lineage>
</organism>
<dbReference type="InterPro" id="IPR001296">
    <property type="entry name" value="Glyco_trans_1"/>
</dbReference>
<dbReference type="GO" id="GO:0016757">
    <property type="term" value="F:glycosyltransferase activity"/>
    <property type="evidence" value="ECO:0007669"/>
    <property type="project" value="InterPro"/>
</dbReference>
<comment type="caution">
    <text evidence="4">The sequence shown here is derived from an EMBL/GenBank/DDBJ whole genome shotgun (WGS) entry which is preliminary data.</text>
</comment>
<dbReference type="PANTHER" id="PTHR46401">
    <property type="entry name" value="GLYCOSYLTRANSFERASE WBBK-RELATED"/>
    <property type="match status" value="1"/>
</dbReference>
<keyword evidence="2" id="KW-1133">Transmembrane helix</keyword>
<name>A0A3A5KYY0_9HYPH</name>
<keyword evidence="1 4" id="KW-0808">Transferase</keyword>
<dbReference type="PANTHER" id="PTHR46401:SF2">
    <property type="entry name" value="GLYCOSYLTRANSFERASE WBBK-RELATED"/>
    <property type="match status" value="1"/>
</dbReference>
<evidence type="ECO:0000256" key="1">
    <source>
        <dbReference type="ARBA" id="ARBA00022679"/>
    </source>
</evidence>
<evidence type="ECO:0000313" key="4">
    <source>
        <dbReference type="EMBL" id="RJT40084.1"/>
    </source>
</evidence>
<feature type="transmembrane region" description="Helical" evidence="2">
    <location>
        <begin position="125"/>
        <end position="149"/>
    </location>
</feature>
<dbReference type="AlphaFoldDB" id="A0A3A5KYY0"/>
<dbReference type="EMBL" id="QZWZ01000007">
    <property type="protein sequence ID" value="RJT40084.1"/>
    <property type="molecule type" value="Genomic_DNA"/>
</dbReference>
<feature type="domain" description="Glycosyl transferase family 1" evidence="3">
    <location>
        <begin position="346"/>
        <end position="501"/>
    </location>
</feature>
<dbReference type="SUPFAM" id="SSF53756">
    <property type="entry name" value="UDP-Glycosyltransferase/glycogen phosphorylase"/>
    <property type="match status" value="1"/>
</dbReference>
<evidence type="ECO:0000313" key="5">
    <source>
        <dbReference type="Proteomes" id="UP000272706"/>
    </source>
</evidence>
<dbReference type="Pfam" id="PF00534">
    <property type="entry name" value="Glycos_transf_1"/>
    <property type="match status" value="1"/>
</dbReference>
<proteinExistence type="predicted"/>
<sequence>MKQYGIFIAYAPSIDLRTEGLGRYLSSFLKAATDRGDAHFAILCPSWSREALITLCMEAEIPRHAYSLVGPDQTPLLYRIYQLLQRRRETKRPRKRFQAVRDRLYPIAVAHAGWLRGRIASTRSLTALIAFAAYCVSLAIPITAMVLGMRLVTRIRTAISSWFRQARSRLWRSVAALGLVSPSSLRFRLYEGMLERETALMIQSGNRQSDISAWYTPAAFWPKVTELKAPVLTCVPDVVLAEFPVGFARLGGVPMQHAYQTVATTIRRNENFVTYSEHIKRGILVEKFGIDPGAIRMIPHAPNDLSRSITITGFPDNDATGRAYAEMLLLGAIRKASHAGYASTFSNSKVQFLFYASQFRPSKNVITLLRAYEWLLRKKGIGHKLILTGFSQYESVRIFLDQHNLRSDVLCVHGLTEPELAACYKLADLAVNPSLSEGGMPFTFTEALSVGTPAIMADIEVTREIIKDRTLREASLFDPYDWRALGEKIQWGIQNRTSLYQQQRKFYDDVLAKRSWADVVEEHLRILDELAGRQKVAAK</sequence>
<evidence type="ECO:0000256" key="2">
    <source>
        <dbReference type="SAM" id="Phobius"/>
    </source>
</evidence>
<gene>
    <name evidence="4" type="ORF">D3227_11980</name>
</gene>
<dbReference type="Gene3D" id="3.40.50.2000">
    <property type="entry name" value="Glycogen Phosphorylase B"/>
    <property type="match status" value="1"/>
</dbReference>
<accession>A0A3A5KYY0</accession>
<reference evidence="4 5" key="1">
    <citation type="submission" date="2018-09" db="EMBL/GenBank/DDBJ databases">
        <title>Mesorhizobium carmichaelinearum sp. nov. isolated from Carmichaelinea spp. root nodules in New Zealand.</title>
        <authorList>
            <person name="De Meyer S.E."/>
        </authorList>
    </citation>
    <scope>NUCLEOTIDE SEQUENCE [LARGE SCALE GENOMIC DNA]</scope>
    <source>
        <strain evidence="4 5">ICMP19557</strain>
    </source>
</reference>
<protein>
    <submittedName>
        <fullName evidence="4">Glycosyltransferase</fullName>
    </submittedName>
</protein>